<evidence type="ECO:0000256" key="3">
    <source>
        <dbReference type="SAM" id="SignalP"/>
    </source>
</evidence>
<reference evidence="4" key="1">
    <citation type="submission" date="2021-04" db="EMBL/GenBank/DDBJ databases">
        <title>Phylogenetic analysis of Acidobacteriaceae.</title>
        <authorList>
            <person name="Qiu L."/>
            <person name="Zhang Q."/>
        </authorList>
    </citation>
    <scope>NUCLEOTIDE SEQUENCE</scope>
    <source>
        <strain evidence="4">DSM 25168</strain>
    </source>
</reference>
<dbReference type="RefSeq" id="WP_260793421.1">
    <property type="nucleotide sequence ID" value="NZ_CP093313.1"/>
</dbReference>
<evidence type="ECO:0008006" key="6">
    <source>
        <dbReference type="Google" id="ProtNLM"/>
    </source>
</evidence>
<evidence type="ECO:0000313" key="4">
    <source>
        <dbReference type="EMBL" id="UWZ83916.1"/>
    </source>
</evidence>
<keyword evidence="2" id="KW-0472">Membrane</keyword>
<feature type="compositionally biased region" description="Polar residues" evidence="1">
    <location>
        <begin position="80"/>
        <end position="89"/>
    </location>
</feature>
<accession>A0A9J7BM03</accession>
<dbReference type="Proteomes" id="UP001059380">
    <property type="component" value="Chromosome"/>
</dbReference>
<feature type="transmembrane region" description="Helical" evidence="2">
    <location>
        <begin position="128"/>
        <end position="151"/>
    </location>
</feature>
<keyword evidence="5" id="KW-1185">Reference proteome</keyword>
<dbReference type="KEGG" id="orp:MOP44_25580"/>
<sequence length="156" mass="15760">MKHTLVLRFGKQIAAVLVLMVAAQMSEAAVLQAQEPASSKPAQQQSTAQQQAPAQSGDQQTAKSGADIPQAPDAEPGFASHSQDAQPQDVQKPVGTAAGPYTRPSGVAGSRPAGAAIAPSKQKRKKALMIRVGLIVGGAVAVGTVAGLSMASSSRP</sequence>
<protein>
    <recommendedName>
        <fullName evidence="6">Translation initiation factor 2</fullName>
    </recommendedName>
</protein>
<proteinExistence type="predicted"/>
<dbReference type="EMBL" id="CP093313">
    <property type="protein sequence ID" value="UWZ83916.1"/>
    <property type="molecule type" value="Genomic_DNA"/>
</dbReference>
<organism evidence="4 5">
    <name type="scientific">Occallatibacter riparius</name>
    <dbReference type="NCBI Taxonomy" id="1002689"/>
    <lineage>
        <taxon>Bacteria</taxon>
        <taxon>Pseudomonadati</taxon>
        <taxon>Acidobacteriota</taxon>
        <taxon>Terriglobia</taxon>
        <taxon>Terriglobales</taxon>
        <taxon>Acidobacteriaceae</taxon>
        <taxon>Occallatibacter</taxon>
    </lineage>
</organism>
<feature type="region of interest" description="Disordered" evidence="1">
    <location>
        <begin position="35"/>
        <end position="123"/>
    </location>
</feature>
<evidence type="ECO:0000256" key="2">
    <source>
        <dbReference type="SAM" id="Phobius"/>
    </source>
</evidence>
<feature type="chain" id="PRO_5039930707" description="Translation initiation factor 2" evidence="3">
    <location>
        <begin position="29"/>
        <end position="156"/>
    </location>
</feature>
<keyword evidence="2" id="KW-0812">Transmembrane</keyword>
<dbReference type="AlphaFoldDB" id="A0A9J7BM03"/>
<keyword evidence="2" id="KW-1133">Transmembrane helix</keyword>
<keyword evidence="3" id="KW-0732">Signal</keyword>
<name>A0A9J7BM03_9BACT</name>
<feature type="signal peptide" evidence="3">
    <location>
        <begin position="1"/>
        <end position="28"/>
    </location>
</feature>
<evidence type="ECO:0000313" key="5">
    <source>
        <dbReference type="Proteomes" id="UP001059380"/>
    </source>
</evidence>
<gene>
    <name evidence="4" type="ORF">MOP44_25580</name>
</gene>
<feature type="compositionally biased region" description="Low complexity" evidence="1">
    <location>
        <begin position="35"/>
        <end position="60"/>
    </location>
</feature>
<evidence type="ECO:0000256" key="1">
    <source>
        <dbReference type="SAM" id="MobiDB-lite"/>
    </source>
</evidence>